<protein>
    <submittedName>
        <fullName evidence="2">Uncharacterized protein</fullName>
    </submittedName>
</protein>
<evidence type="ECO:0000256" key="1">
    <source>
        <dbReference type="SAM" id="MobiDB-lite"/>
    </source>
</evidence>
<sequence length="78" mass="8826">MIVNFKNMKTSTNVKSVTKKSPSLKTNARKLAVRVWMKELKELGVNPAIYSLSDFMKWYEDGTLSSATTIARASRKLD</sequence>
<proteinExistence type="predicted"/>
<reference evidence="2" key="1">
    <citation type="submission" date="2020-04" db="EMBL/GenBank/DDBJ databases">
        <authorList>
            <person name="Chiriac C."/>
            <person name="Salcher M."/>
            <person name="Ghai R."/>
            <person name="Kavagutti S V."/>
        </authorList>
    </citation>
    <scope>NUCLEOTIDE SEQUENCE</scope>
</reference>
<feature type="region of interest" description="Disordered" evidence="1">
    <location>
        <begin position="1"/>
        <end position="21"/>
    </location>
</feature>
<name>A0A6J5N8B6_9CAUD</name>
<organism evidence="2">
    <name type="scientific">uncultured Caudovirales phage</name>
    <dbReference type="NCBI Taxonomy" id="2100421"/>
    <lineage>
        <taxon>Viruses</taxon>
        <taxon>Duplodnaviria</taxon>
        <taxon>Heunggongvirae</taxon>
        <taxon>Uroviricota</taxon>
        <taxon>Caudoviricetes</taxon>
        <taxon>Peduoviridae</taxon>
        <taxon>Maltschvirus</taxon>
        <taxon>Maltschvirus maltsch</taxon>
    </lineage>
</organism>
<evidence type="ECO:0000313" key="2">
    <source>
        <dbReference type="EMBL" id="CAB4153706.1"/>
    </source>
</evidence>
<accession>A0A6J5N8B6</accession>
<gene>
    <name evidence="2" type="ORF">UFOVP636_20</name>
</gene>
<dbReference type="EMBL" id="LR796597">
    <property type="protein sequence ID" value="CAB4153706.1"/>
    <property type="molecule type" value="Genomic_DNA"/>
</dbReference>
<feature type="compositionally biased region" description="Low complexity" evidence="1">
    <location>
        <begin position="9"/>
        <end position="21"/>
    </location>
</feature>